<dbReference type="Gene3D" id="1.10.10.60">
    <property type="entry name" value="Homeodomain-like"/>
    <property type="match status" value="2"/>
</dbReference>
<proteinExistence type="predicted"/>
<dbReference type="AlphaFoldDB" id="S3IF19"/>
<evidence type="ECO:0000259" key="3">
    <source>
        <dbReference type="PROSITE" id="PS01124"/>
    </source>
</evidence>
<dbReference type="PANTHER" id="PTHR43436">
    <property type="entry name" value="ARAC-FAMILY TRANSCRIPTIONAL REGULATOR"/>
    <property type="match status" value="1"/>
</dbReference>
<keyword evidence="2" id="KW-0804">Transcription</keyword>
<gene>
    <name evidence="4" type="ORF">RGCCGE502_12069</name>
</gene>
<keyword evidence="1" id="KW-0805">Transcription regulation</keyword>
<dbReference type="GO" id="GO:0003700">
    <property type="term" value="F:DNA-binding transcription factor activity"/>
    <property type="evidence" value="ECO:0007669"/>
    <property type="project" value="InterPro"/>
</dbReference>
<sequence length="350" mass="38802">MYRIEFHAVEQSSVVFARSCKIEEKGYSRAREPILDSAHPRAADEGFSRMTLPFNPYQEIASIAARYAGDDGEVRTAIESLGISRRHTPSAPCHGSYRPCIALVVQGSKSVRLGTDVINYGPGDYLLTSLDLPVIWRVVEASAEVPHLCLTLAINSEKVLELLSRADFPRPAAPAQGRGITVNVATPELLDATVRLLRLLDSPKDIAAMAPLIEQEILYRVLIGPEGARLINIAVADSHGNRIARAIAWLRQHFARPLRIEDLAEQVNMSVSSFHHHFKSITAMTPVQYQKQLRLHEARRLMLVERLDAGTAGHRVGYQSPSQFSREYSRVYGLSPLRDVEAAREPVDGA</sequence>
<dbReference type="PROSITE" id="PS01124">
    <property type="entry name" value="HTH_ARAC_FAMILY_2"/>
    <property type="match status" value="1"/>
</dbReference>
<dbReference type="Proteomes" id="UP000014411">
    <property type="component" value="Unassembled WGS sequence"/>
</dbReference>
<dbReference type="eggNOG" id="COG2207">
    <property type="taxonomic scope" value="Bacteria"/>
</dbReference>
<name>S3IF19_9HYPH</name>
<evidence type="ECO:0000256" key="2">
    <source>
        <dbReference type="ARBA" id="ARBA00023163"/>
    </source>
</evidence>
<dbReference type="InterPro" id="IPR009057">
    <property type="entry name" value="Homeodomain-like_sf"/>
</dbReference>
<evidence type="ECO:0000313" key="4">
    <source>
        <dbReference type="EMBL" id="EPE97613.1"/>
    </source>
</evidence>
<accession>S3IF19</accession>
<evidence type="ECO:0000256" key="1">
    <source>
        <dbReference type="ARBA" id="ARBA00023015"/>
    </source>
</evidence>
<dbReference type="STRING" id="990285.RGCCGE502_12069"/>
<dbReference type="PANTHER" id="PTHR43436:SF1">
    <property type="entry name" value="TRANSCRIPTIONAL REGULATORY PROTEIN"/>
    <property type="match status" value="1"/>
</dbReference>
<protein>
    <submittedName>
        <fullName evidence="4">AraC family transcriptional regulator</fullName>
    </submittedName>
</protein>
<dbReference type="Pfam" id="PF12833">
    <property type="entry name" value="HTH_18"/>
    <property type="match status" value="1"/>
</dbReference>
<dbReference type="SMART" id="SM00342">
    <property type="entry name" value="HTH_ARAC"/>
    <property type="match status" value="1"/>
</dbReference>
<evidence type="ECO:0000313" key="5">
    <source>
        <dbReference type="Proteomes" id="UP000014411"/>
    </source>
</evidence>
<dbReference type="InterPro" id="IPR018060">
    <property type="entry name" value="HTH_AraC"/>
</dbReference>
<reference evidence="4 5" key="1">
    <citation type="journal article" date="2012" name="J. Bacteriol.">
        <title>Genome sequence of Rhizobium grahamii CCGE502, a broad-host-range symbiont with low nodulation competitiveness in Phaseolus vulgaris.</title>
        <authorList>
            <person name="Althabegoiti M.J."/>
            <person name="Lozano L."/>
            <person name="Torres-Tejerizo G."/>
            <person name="Ormeno-Orrillo E."/>
            <person name="Rogel M.A."/>
            <person name="Gonzalez V."/>
            <person name="Martinez-Romero E."/>
        </authorList>
    </citation>
    <scope>NUCLEOTIDE SEQUENCE [LARGE SCALE GENOMIC DNA]</scope>
    <source>
        <strain evidence="4 5">CCGE 502</strain>
    </source>
</reference>
<dbReference type="EMBL" id="AEYE02000014">
    <property type="protein sequence ID" value="EPE97613.1"/>
    <property type="molecule type" value="Genomic_DNA"/>
</dbReference>
<dbReference type="SUPFAM" id="SSF46689">
    <property type="entry name" value="Homeodomain-like"/>
    <property type="match status" value="2"/>
</dbReference>
<feature type="domain" description="HTH araC/xylS-type" evidence="3">
    <location>
        <begin position="244"/>
        <end position="342"/>
    </location>
</feature>
<keyword evidence="5" id="KW-1185">Reference proteome</keyword>
<comment type="caution">
    <text evidence="4">The sequence shown here is derived from an EMBL/GenBank/DDBJ whole genome shotgun (WGS) entry which is preliminary data.</text>
</comment>
<dbReference type="HOGENOM" id="CLU_000445_100_0_5"/>
<organism evidence="4 5">
    <name type="scientific">Rhizobium grahamii CCGE 502</name>
    <dbReference type="NCBI Taxonomy" id="990285"/>
    <lineage>
        <taxon>Bacteria</taxon>
        <taxon>Pseudomonadati</taxon>
        <taxon>Pseudomonadota</taxon>
        <taxon>Alphaproteobacteria</taxon>
        <taxon>Hyphomicrobiales</taxon>
        <taxon>Rhizobiaceae</taxon>
        <taxon>Rhizobium/Agrobacterium group</taxon>
        <taxon>Rhizobium</taxon>
    </lineage>
</organism>
<dbReference type="GO" id="GO:0043565">
    <property type="term" value="F:sequence-specific DNA binding"/>
    <property type="evidence" value="ECO:0007669"/>
    <property type="project" value="InterPro"/>
</dbReference>
<dbReference type="Pfam" id="PF06719">
    <property type="entry name" value="AraC_N"/>
    <property type="match status" value="1"/>
</dbReference>
<dbReference type="InterPro" id="IPR009594">
    <property type="entry name" value="Tscrpt_reg_HTH_AraC_N"/>
</dbReference>